<keyword evidence="2" id="KW-1185">Reference proteome</keyword>
<evidence type="ECO:0000313" key="1">
    <source>
        <dbReference type="EMBL" id="KAG5622158.1"/>
    </source>
</evidence>
<reference evidence="1 2" key="1">
    <citation type="submission" date="2020-09" db="EMBL/GenBank/DDBJ databases">
        <title>De no assembly of potato wild relative species, Solanum commersonii.</title>
        <authorList>
            <person name="Cho K."/>
        </authorList>
    </citation>
    <scope>NUCLEOTIDE SEQUENCE [LARGE SCALE GENOMIC DNA]</scope>
    <source>
        <strain evidence="1">LZ3.2</strain>
        <tissue evidence="1">Leaf</tissue>
    </source>
</reference>
<dbReference type="EMBL" id="JACXVP010000002">
    <property type="protein sequence ID" value="KAG5622158.1"/>
    <property type="molecule type" value="Genomic_DNA"/>
</dbReference>
<comment type="caution">
    <text evidence="1">The sequence shown here is derived from an EMBL/GenBank/DDBJ whole genome shotgun (WGS) entry which is preliminary data.</text>
</comment>
<protein>
    <submittedName>
        <fullName evidence="1">Uncharacterized protein</fullName>
    </submittedName>
</protein>
<name>A0A9J6ABT7_SOLCO</name>
<proteinExistence type="predicted"/>
<accession>A0A9J6ABT7</accession>
<sequence length="67" mass="7881">MHFDEKSTPYKPCYGPARNRVASLHILSTVIFAEKQKIKIDTRLNIVQTNDKSSDVHWQENIFKMNF</sequence>
<organism evidence="1 2">
    <name type="scientific">Solanum commersonii</name>
    <name type="common">Commerson's wild potato</name>
    <name type="synonym">Commerson's nightshade</name>
    <dbReference type="NCBI Taxonomy" id="4109"/>
    <lineage>
        <taxon>Eukaryota</taxon>
        <taxon>Viridiplantae</taxon>
        <taxon>Streptophyta</taxon>
        <taxon>Embryophyta</taxon>
        <taxon>Tracheophyta</taxon>
        <taxon>Spermatophyta</taxon>
        <taxon>Magnoliopsida</taxon>
        <taxon>eudicotyledons</taxon>
        <taxon>Gunneridae</taxon>
        <taxon>Pentapetalae</taxon>
        <taxon>asterids</taxon>
        <taxon>lamiids</taxon>
        <taxon>Solanales</taxon>
        <taxon>Solanaceae</taxon>
        <taxon>Solanoideae</taxon>
        <taxon>Solaneae</taxon>
        <taxon>Solanum</taxon>
    </lineage>
</organism>
<evidence type="ECO:0000313" key="2">
    <source>
        <dbReference type="Proteomes" id="UP000824120"/>
    </source>
</evidence>
<gene>
    <name evidence="1" type="ORF">H5410_007376</name>
</gene>
<dbReference type="AlphaFoldDB" id="A0A9J6ABT7"/>
<dbReference type="Proteomes" id="UP000824120">
    <property type="component" value="Chromosome 2"/>
</dbReference>